<sequence>MSCWDRDCLRRANLFPETKTHDSDEHVKHGMTMTIAFSICLVGLVAALTVYYALQESTVTVVIENPSSGETDKLFLQDTNLRCGCENVLIDNRQLGTMTFGFDTLCTEIKGVWSSIKDKAVRRWEVRTFKSIIKGTYHLCSVAEGTINRAYYTWLGNSQVSTILHDRGNLAKVLVSQAAVLSNQAKTALRLSLEMGTLSDELKGPATYFGDTQVTPVSFQEAWALHPHVSSLPNFTLFSLSKMATRYQNESLNFREECSVRNIRPRGEATDKDLACYFDDWSRIACQDDFDVLAYLVKNGQIRQGLELSGLKFNLTYYCSPYQTLYHFPTAALASEAFWNWTGLADNSFGRKMSQSSYSTILEAVDGGFLSNSKGCGCATTSNYTSYFESCLPHKCQYTTTQQTDISTIVVIMFGLIGGLVSALQIVVPVLFSPCKPKKSKDLSEVPSKTQYANNDPKTMIMLDDMTIDKTMIVDNKDYDNDNTTIANATQQGTGGGLTVYAKMRKEMESNRREIEILKTLLGVKPPSAEKEDYALQKPYNKKGVKVFVDDNNCVLKYKRRDEGGDPATISSPNLPSAGSPAAPEKKKTHARKKSKSMSNLFKMKEWKHHDHDHDPHSSHPSKHAQKPSQMYAHLWRNNMSVIRSMATSADTTQRPTHMPDHNDVKEDTFSVLTPEGGGVEGLRDISPRSRSTMGRNLITPRNDELSRSTRSLNPADTDTVTPQSINRTLHGLNETLEGLNRTLETNRTGHGKGGTTRI</sequence>
<organism evidence="3">
    <name type="scientific">Lotharella globosa</name>
    <dbReference type="NCBI Taxonomy" id="91324"/>
    <lineage>
        <taxon>Eukaryota</taxon>
        <taxon>Sar</taxon>
        <taxon>Rhizaria</taxon>
        <taxon>Cercozoa</taxon>
        <taxon>Chlorarachniophyceae</taxon>
        <taxon>Lotharella</taxon>
    </lineage>
</organism>
<evidence type="ECO:0000256" key="1">
    <source>
        <dbReference type="SAM" id="MobiDB-lite"/>
    </source>
</evidence>
<dbReference type="EMBL" id="HBIV01018999">
    <property type="protein sequence ID" value="CAE0662151.1"/>
    <property type="molecule type" value="Transcribed_RNA"/>
</dbReference>
<gene>
    <name evidence="3" type="ORF">LGLO00237_LOCUS13747</name>
</gene>
<accession>A0A7S3YUB9</accession>
<keyword evidence="2" id="KW-0472">Membrane</keyword>
<reference evidence="3" key="1">
    <citation type="submission" date="2021-01" db="EMBL/GenBank/DDBJ databases">
        <authorList>
            <person name="Corre E."/>
            <person name="Pelletier E."/>
            <person name="Niang G."/>
            <person name="Scheremetjew M."/>
            <person name="Finn R."/>
            <person name="Kale V."/>
            <person name="Holt S."/>
            <person name="Cochrane G."/>
            <person name="Meng A."/>
            <person name="Brown T."/>
            <person name="Cohen L."/>
        </authorList>
    </citation>
    <scope>NUCLEOTIDE SEQUENCE</scope>
    <source>
        <strain evidence="3">CCCM811</strain>
    </source>
</reference>
<evidence type="ECO:0000256" key="2">
    <source>
        <dbReference type="SAM" id="Phobius"/>
    </source>
</evidence>
<name>A0A7S3YUB9_9EUKA</name>
<feature type="transmembrane region" description="Helical" evidence="2">
    <location>
        <begin position="35"/>
        <end position="54"/>
    </location>
</feature>
<evidence type="ECO:0000313" key="3">
    <source>
        <dbReference type="EMBL" id="CAE0662151.1"/>
    </source>
</evidence>
<feature type="compositionally biased region" description="Basic residues" evidence="1">
    <location>
        <begin position="587"/>
        <end position="596"/>
    </location>
</feature>
<proteinExistence type="predicted"/>
<feature type="region of interest" description="Disordered" evidence="1">
    <location>
        <begin position="559"/>
        <end position="629"/>
    </location>
</feature>
<keyword evidence="2" id="KW-1133">Transmembrane helix</keyword>
<feature type="transmembrane region" description="Helical" evidence="2">
    <location>
        <begin position="406"/>
        <end position="432"/>
    </location>
</feature>
<dbReference type="AlphaFoldDB" id="A0A7S3YUB9"/>
<feature type="region of interest" description="Disordered" evidence="1">
    <location>
        <begin position="670"/>
        <end position="697"/>
    </location>
</feature>
<protein>
    <submittedName>
        <fullName evidence="3">Uncharacterized protein</fullName>
    </submittedName>
</protein>
<keyword evidence="2" id="KW-0812">Transmembrane</keyword>
<feature type="compositionally biased region" description="Basic and acidic residues" evidence="1">
    <location>
        <begin position="603"/>
        <end position="618"/>
    </location>
</feature>